<accession>A0A0N4ZQ83</accession>
<dbReference type="InterPro" id="IPR019430">
    <property type="entry name" value="7TM_GPCR_serpentine_rcpt_Srx"/>
</dbReference>
<keyword evidence="1" id="KW-1133">Transmembrane helix</keyword>
<feature type="transmembrane region" description="Helical" evidence="1">
    <location>
        <begin position="193"/>
        <end position="214"/>
    </location>
</feature>
<feature type="transmembrane region" description="Helical" evidence="1">
    <location>
        <begin position="137"/>
        <end position="158"/>
    </location>
</feature>
<feature type="transmembrane region" description="Helical" evidence="1">
    <location>
        <begin position="23"/>
        <end position="49"/>
    </location>
</feature>
<evidence type="ECO:0000313" key="3">
    <source>
        <dbReference type="Proteomes" id="UP000038045"/>
    </source>
</evidence>
<evidence type="ECO:0000256" key="1">
    <source>
        <dbReference type="SAM" id="Phobius"/>
    </source>
</evidence>
<name>A0A0N4ZQ83_PARTI</name>
<dbReference type="AlphaFoldDB" id="A0A0N4ZQ83"/>
<protein>
    <submittedName>
        <fullName evidence="4">7TM_GPCR_Srx domain-containing protein</fullName>
    </submittedName>
</protein>
<dbReference type="Pfam" id="PF10328">
    <property type="entry name" value="7TM_GPCR_Srx"/>
    <property type="match status" value="1"/>
</dbReference>
<evidence type="ECO:0000313" key="4">
    <source>
        <dbReference type="WBParaSite" id="PTRK_0001068500.1"/>
    </source>
</evidence>
<feature type="transmembrane region" description="Helical" evidence="1">
    <location>
        <begin position="269"/>
        <end position="297"/>
    </location>
</feature>
<evidence type="ECO:0000259" key="2">
    <source>
        <dbReference type="Pfam" id="PF10328"/>
    </source>
</evidence>
<organism evidence="3 4">
    <name type="scientific">Parastrongyloides trichosuri</name>
    <name type="common">Possum-specific nematode worm</name>
    <dbReference type="NCBI Taxonomy" id="131310"/>
    <lineage>
        <taxon>Eukaryota</taxon>
        <taxon>Metazoa</taxon>
        <taxon>Ecdysozoa</taxon>
        <taxon>Nematoda</taxon>
        <taxon>Chromadorea</taxon>
        <taxon>Rhabditida</taxon>
        <taxon>Tylenchina</taxon>
        <taxon>Panagrolaimomorpha</taxon>
        <taxon>Strongyloidoidea</taxon>
        <taxon>Strongyloididae</taxon>
        <taxon>Parastrongyloides</taxon>
    </lineage>
</organism>
<keyword evidence="1" id="KW-0472">Membrane</keyword>
<sequence length="298" mass="35135">MDVPGSITTTEKFTKFSYVKYNVIIGISYVIICLTLMILQLLTFLIFYTNKHLYKNMAFKIIFHHGIISFLSMIPHFASSFYIIIFTNNDNFFGRFIAALLQSGYIASVTFVTLLTLNRFDVLYHKIFFPKINRSKFYNISIILIYIYFTILLILYNFPGFEIIFSLQHFGWTYVKQRGGGQPIGYLIESNTVIVMLAISFVLYLSMVGKIIMLRKKSSSMKIFKWEDWKLLLQAIFNYLFVLLLEIAWGSWEIIFFGNVDLNMILNYLFIFVIGSNAIFGIIIIQYVFFYFLYIYYF</sequence>
<dbReference type="WBParaSite" id="PTRK_0001068500.1">
    <property type="protein sequence ID" value="PTRK_0001068500.1"/>
    <property type="gene ID" value="PTRK_0001068500"/>
</dbReference>
<reference evidence="4" key="1">
    <citation type="submission" date="2017-02" db="UniProtKB">
        <authorList>
            <consortium name="WormBaseParasite"/>
        </authorList>
    </citation>
    <scope>IDENTIFICATION</scope>
</reference>
<feature type="domain" description="7TM GPCR serpentine receptor class x (Srx)" evidence="2">
    <location>
        <begin position="97"/>
        <end position="242"/>
    </location>
</feature>
<dbReference type="Proteomes" id="UP000038045">
    <property type="component" value="Unplaced"/>
</dbReference>
<feature type="transmembrane region" description="Helical" evidence="1">
    <location>
        <begin position="92"/>
        <end position="117"/>
    </location>
</feature>
<feature type="transmembrane region" description="Helical" evidence="1">
    <location>
        <begin position="61"/>
        <end position="86"/>
    </location>
</feature>
<proteinExistence type="predicted"/>
<feature type="transmembrane region" description="Helical" evidence="1">
    <location>
        <begin position="235"/>
        <end position="257"/>
    </location>
</feature>
<keyword evidence="1" id="KW-0812">Transmembrane</keyword>
<keyword evidence="3" id="KW-1185">Reference proteome</keyword>